<dbReference type="AlphaFoldDB" id="A0AAV7AFN8"/>
<dbReference type="InterPro" id="IPR050488">
    <property type="entry name" value="Ig_Fc_receptor"/>
</dbReference>
<dbReference type="InterPro" id="IPR013783">
    <property type="entry name" value="Ig-like_fold"/>
</dbReference>
<dbReference type="GO" id="GO:0006955">
    <property type="term" value="P:immune response"/>
    <property type="evidence" value="ECO:0007669"/>
    <property type="project" value="TreeGrafter"/>
</dbReference>
<name>A0AAV7AFN8_ENGPU</name>
<dbReference type="SMART" id="SM00409">
    <property type="entry name" value="IG"/>
    <property type="match status" value="4"/>
</dbReference>
<gene>
    <name evidence="4" type="ORF">GDO81_014817</name>
</gene>
<accession>A0AAV7AFN8</accession>
<dbReference type="SMART" id="SM00408">
    <property type="entry name" value="IGc2"/>
    <property type="match status" value="3"/>
</dbReference>
<evidence type="ECO:0000256" key="1">
    <source>
        <dbReference type="ARBA" id="ARBA00022729"/>
    </source>
</evidence>
<dbReference type="GO" id="GO:0009897">
    <property type="term" value="C:external side of plasma membrane"/>
    <property type="evidence" value="ECO:0007669"/>
    <property type="project" value="TreeGrafter"/>
</dbReference>
<dbReference type="InterPro" id="IPR036179">
    <property type="entry name" value="Ig-like_dom_sf"/>
</dbReference>
<protein>
    <recommendedName>
        <fullName evidence="3">Ig-like domain-containing protein</fullName>
    </recommendedName>
</protein>
<dbReference type="SUPFAM" id="SSF48726">
    <property type="entry name" value="Immunoglobulin"/>
    <property type="match status" value="4"/>
</dbReference>
<keyword evidence="1" id="KW-0732">Signal</keyword>
<feature type="domain" description="Ig-like" evidence="3">
    <location>
        <begin position="1"/>
        <end position="59"/>
    </location>
</feature>
<reference evidence="4" key="1">
    <citation type="thesis" date="2020" institute="ProQuest LLC" country="789 East Eisenhower Parkway, Ann Arbor, MI, USA">
        <title>Comparative Genomics and Chromosome Evolution.</title>
        <authorList>
            <person name="Mudd A.B."/>
        </authorList>
    </citation>
    <scope>NUCLEOTIDE SEQUENCE</scope>
    <source>
        <strain evidence="4">237g6f4</strain>
        <tissue evidence="4">Blood</tissue>
    </source>
</reference>
<dbReference type="EMBL" id="WNYA01000007">
    <property type="protein sequence ID" value="KAG8560156.1"/>
    <property type="molecule type" value="Genomic_DNA"/>
</dbReference>
<dbReference type="InterPro" id="IPR007110">
    <property type="entry name" value="Ig-like_dom"/>
</dbReference>
<keyword evidence="2" id="KW-1015">Disulfide bond</keyword>
<dbReference type="GO" id="GO:0007166">
    <property type="term" value="P:cell surface receptor signaling pathway"/>
    <property type="evidence" value="ECO:0007669"/>
    <property type="project" value="TreeGrafter"/>
</dbReference>
<evidence type="ECO:0000256" key="2">
    <source>
        <dbReference type="ARBA" id="ARBA00023157"/>
    </source>
</evidence>
<comment type="caution">
    <text evidence="4">The sequence shown here is derived from an EMBL/GenBank/DDBJ whole genome shotgun (WGS) entry which is preliminary data.</text>
</comment>
<dbReference type="PANTHER" id="PTHR11481">
    <property type="entry name" value="IMMUNOGLOBULIN FC RECEPTOR"/>
    <property type="match status" value="1"/>
</dbReference>
<dbReference type="PANTHER" id="PTHR11481:SF64">
    <property type="entry name" value="FC RECEPTOR-LIKE PROTEIN 4"/>
    <property type="match status" value="1"/>
</dbReference>
<dbReference type="Pfam" id="PF13895">
    <property type="entry name" value="Ig_2"/>
    <property type="match status" value="4"/>
</dbReference>
<dbReference type="PROSITE" id="PS50835">
    <property type="entry name" value="IG_LIKE"/>
    <property type="match status" value="3"/>
</dbReference>
<evidence type="ECO:0000313" key="5">
    <source>
        <dbReference type="Proteomes" id="UP000824782"/>
    </source>
</evidence>
<dbReference type="GO" id="GO:0004888">
    <property type="term" value="F:transmembrane signaling receptor activity"/>
    <property type="evidence" value="ECO:0007669"/>
    <property type="project" value="TreeGrafter"/>
</dbReference>
<sequence>MTMTCDVGSTIGEGMDYIWYKDNSPVHYGKSYTIQDARTSHSGSYRCQTRPGEISDPVTLGVIHDWLILQTPLYVYEGDDINIRCHHYPGFPGGRTIFYKDNKVIRDSGDDAEYNISNVTRTTAGTYRCRRDVYYYGAYHNHEDEASVSVEDLFPTPTISVTPNPVLIGENVTLTCETLLPPPRQKTRLHFTFYREGRMVQGFGVSDIYEVYNVQLEDSGKYSCEVETTDKRVRKKSAERLIQIQDLFLTPTISVTPNPVLIGENVTLRCETRLPPPRQKTRLHFTFYREGRMVQGFGVSDIYEVYNVQLEDSGKYSCEVETTDKRVRKKSAERLIQIE</sequence>
<evidence type="ECO:0000259" key="3">
    <source>
        <dbReference type="PROSITE" id="PS50835"/>
    </source>
</evidence>
<feature type="domain" description="Ig-like" evidence="3">
    <location>
        <begin position="251"/>
        <end position="328"/>
    </location>
</feature>
<proteinExistence type="predicted"/>
<feature type="domain" description="Ig-like" evidence="3">
    <location>
        <begin position="157"/>
        <end position="234"/>
    </location>
</feature>
<dbReference type="InterPro" id="IPR003598">
    <property type="entry name" value="Ig_sub2"/>
</dbReference>
<dbReference type="Proteomes" id="UP000824782">
    <property type="component" value="Unassembled WGS sequence"/>
</dbReference>
<evidence type="ECO:0000313" key="4">
    <source>
        <dbReference type="EMBL" id="KAG8560156.1"/>
    </source>
</evidence>
<dbReference type="Gene3D" id="2.60.40.10">
    <property type="entry name" value="Immunoglobulins"/>
    <property type="match status" value="4"/>
</dbReference>
<feature type="non-terminal residue" evidence="4">
    <location>
        <position position="339"/>
    </location>
</feature>
<dbReference type="InterPro" id="IPR003599">
    <property type="entry name" value="Ig_sub"/>
</dbReference>
<organism evidence="4 5">
    <name type="scientific">Engystomops pustulosus</name>
    <name type="common">Tungara frog</name>
    <name type="synonym">Physalaemus pustulosus</name>
    <dbReference type="NCBI Taxonomy" id="76066"/>
    <lineage>
        <taxon>Eukaryota</taxon>
        <taxon>Metazoa</taxon>
        <taxon>Chordata</taxon>
        <taxon>Craniata</taxon>
        <taxon>Vertebrata</taxon>
        <taxon>Euteleostomi</taxon>
        <taxon>Amphibia</taxon>
        <taxon>Batrachia</taxon>
        <taxon>Anura</taxon>
        <taxon>Neobatrachia</taxon>
        <taxon>Hyloidea</taxon>
        <taxon>Leptodactylidae</taxon>
        <taxon>Leiuperinae</taxon>
        <taxon>Engystomops</taxon>
    </lineage>
</organism>
<keyword evidence="5" id="KW-1185">Reference proteome</keyword>